<dbReference type="EMBL" id="LAZR01019182">
    <property type="protein sequence ID" value="KKL93458.1"/>
    <property type="molecule type" value="Genomic_DNA"/>
</dbReference>
<comment type="caution">
    <text evidence="1">The sequence shown here is derived from an EMBL/GenBank/DDBJ whole genome shotgun (WGS) entry which is preliminary data.</text>
</comment>
<reference evidence="1" key="1">
    <citation type="journal article" date="2015" name="Nature">
        <title>Complex archaea that bridge the gap between prokaryotes and eukaryotes.</title>
        <authorList>
            <person name="Spang A."/>
            <person name="Saw J.H."/>
            <person name="Jorgensen S.L."/>
            <person name="Zaremba-Niedzwiedzka K."/>
            <person name="Martijn J."/>
            <person name="Lind A.E."/>
            <person name="van Eijk R."/>
            <person name="Schleper C."/>
            <person name="Guy L."/>
            <person name="Ettema T.J."/>
        </authorList>
    </citation>
    <scope>NUCLEOTIDE SEQUENCE</scope>
</reference>
<accession>A0A0F9G470</accession>
<proteinExistence type="predicted"/>
<organism evidence="1">
    <name type="scientific">marine sediment metagenome</name>
    <dbReference type="NCBI Taxonomy" id="412755"/>
    <lineage>
        <taxon>unclassified sequences</taxon>
        <taxon>metagenomes</taxon>
        <taxon>ecological metagenomes</taxon>
    </lineage>
</organism>
<name>A0A0F9G470_9ZZZZ</name>
<gene>
    <name evidence="1" type="ORF">LCGC14_1874490</name>
</gene>
<protein>
    <submittedName>
        <fullName evidence="1">Uncharacterized protein</fullName>
    </submittedName>
</protein>
<evidence type="ECO:0000313" key="1">
    <source>
        <dbReference type="EMBL" id="KKL93458.1"/>
    </source>
</evidence>
<sequence length="52" mass="6496">MSIIREQETLELKLKKNLRWRNFFIFNYALNKKLLLKEIFFSFETESLNRLK</sequence>
<dbReference type="AlphaFoldDB" id="A0A0F9G470"/>